<comment type="caution">
    <text evidence="1">The sequence shown here is derived from an EMBL/GenBank/DDBJ whole genome shotgun (WGS) entry which is preliminary data.</text>
</comment>
<sequence length="87" mass="9504">MVIAVGNTISARMRNLVSADSEFVSHPLTSTRLKVDAELGGDKTATSVVQSRAPLEYRTEFKYFILNGVGTSVGVKCQHQTEDSTER</sequence>
<proteinExistence type="predicted"/>
<dbReference type="AlphaFoldDB" id="A0A811UL57"/>
<name>A0A811UL57_CERCA</name>
<dbReference type="Proteomes" id="UP000606786">
    <property type="component" value="Unassembled WGS sequence"/>
</dbReference>
<organism evidence="1 2">
    <name type="scientific">Ceratitis capitata</name>
    <name type="common">Mediterranean fruit fly</name>
    <name type="synonym">Tephritis capitata</name>
    <dbReference type="NCBI Taxonomy" id="7213"/>
    <lineage>
        <taxon>Eukaryota</taxon>
        <taxon>Metazoa</taxon>
        <taxon>Ecdysozoa</taxon>
        <taxon>Arthropoda</taxon>
        <taxon>Hexapoda</taxon>
        <taxon>Insecta</taxon>
        <taxon>Pterygota</taxon>
        <taxon>Neoptera</taxon>
        <taxon>Endopterygota</taxon>
        <taxon>Diptera</taxon>
        <taxon>Brachycera</taxon>
        <taxon>Muscomorpha</taxon>
        <taxon>Tephritoidea</taxon>
        <taxon>Tephritidae</taxon>
        <taxon>Ceratitis</taxon>
        <taxon>Ceratitis</taxon>
    </lineage>
</organism>
<keyword evidence="2" id="KW-1185">Reference proteome</keyword>
<protein>
    <submittedName>
        <fullName evidence="1">(Mediterranean fruit fly) hypothetical protein</fullName>
    </submittedName>
</protein>
<gene>
    <name evidence="1" type="ORF">CCAP1982_LOCUS8056</name>
</gene>
<accession>A0A811UL57</accession>
<evidence type="ECO:0000313" key="2">
    <source>
        <dbReference type="Proteomes" id="UP000606786"/>
    </source>
</evidence>
<evidence type="ECO:0000313" key="1">
    <source>
        <dbReference type="EMBL" id="CAD6999534.1"/>
    </source>
</evidence>
<reference evidence="1" key="1">
    <citation type="submission" date="2020-11" db="EMBL/GenBank/DDBJ databases">
        <authorList>
            <person name="Whitehead M."/>
        </authorList>
    </citation>
    <scope>NUCLEOTIDE SEQUENCE</scope>
    <source>
        <strain evidence="1">EGII</strain>
    </source>
</reference>
<dbReference type="EMBL" id="CAJHJT010000012">
    <property type="protein sequence ID" value="CAD6999534.1"/>
    <property type="molecule type" value="Genomic_DNA"/>
</dbReference>